<organism evidence="13">
    <name type="scientific">Salmonella enterica</name>
    <name type="common">Salmonella choleraesuis</name>
    <dbReference type="NCBI Taxonomy" id="28901"/>
    <lineage>
        <taxon>Bacteria</taxon>
        <taxon>Pseudomonadati</taxon>
        <taxon>Pseudomonadota</taxon>
        <taxon>Gammaproteobacteria</taxon>
        <taxon>Enterobacterales</taxon>
        <taxon>Enterobacteriaceae</taxon>
        <taxon>Salmonella</taxon>
    </lineage>
</organism>
<dbReference type="PANTHER" id="PTHR10885:SF0">
    <property type="entry name" value="ISOPENTENYL-DIPHOSPHATE DELTA-ISOMERASE"/>
    <property type="match status" value="1"/>
</dbReference>
<keyword evidence="6 10" id="KW-0460">Magnesium</keyword>
<evidence type="ECO:0000256" key="9">
    <source>
        <dbReference type="ARBA" id="ARBA00023235"/>
    </source>
</evidence>
<comment type="subunit">
    <text evidence="10">Homodimer.</text>
</comment>
<accession>A0A743SRX6</accession>
<dbReference type="GO" id="GO:0009240">
    <property type="term" value="P:isopentenyl diphosphate biosynthetic process"/>
    <property type="evidence" value="ECO:0007669"/>
    <property type="project" value="TreeGrafter"/>
</dbReference>
<comment type="subcellular location">
    <subcellularLocation>
        <location evidence="10">Cytoplasm</location>
    </subcellularLocation>
</comment>
<dbReference type="UniPathway" id="UPA00059">
    <property type="reaction ID" value="UER00104"/>
</dbReference>
<evidence type="ECO:0000256" key="11">
    <source>
        <dbReference type="PIRSR" id="PIRSR018427-1"/>
    </source>
</evidence>
<comment type="cofactor">
    <cofactor evidence="10">
        <name>Mg(2+)</name>
        <dbReference type="ChEBI" id="CHEBI:18420"/>
    </cofactor>
    <text evidence="10">Binds 1 Mg(2+) ion per subunit. The magnesium ion binds only when substrate is bound.</text>
</comment>
<feature type="domain" description="Nudix hydrolase" evidence="12">
    <location>
        <begin position="27"/>
        <end position="159"/>
    </location>
</feature>
<evidence type="ECO:0000256" key="5">
    <source>
        <dbReference type="ARBA" id="ARBA00022723"/>
    </source>
</evidence>
<dbReference type="GO" id="GO:0005737">
    <property type="term" value="C:cytoplasm"/>
    <property type="evidence" value="ECO:0007669"/>
    <property type="project" value="UniProtKB-SubCell"/>
</dbReference>
<dbReference type="NCBIfam" id="NF002995">
    <property type="entry name" value="PRK03759.1"/>
    <property type="match status" value="1"/>
</dbReference>
<evidence type="ECO:0000259" key="12">
    <source>
        <dbReference type="PROSITE" id="PS51462"/>
    </source>
</evidence>
<protein>
    <recommendedName>
        <fullName evidence="3 10">Isopentenyl-diphosphate Delta-isomerase</fullName>
        <shortName evidence="10">IPP isomerase</shortName>
        <ecNumber evidence="3 10">5.3.3.2</ecNumber>
    </recommendedName>
    <alternativeName>
        <fullName evidence="10">IPP:DMAPP isomerase</fullName>
    </alternativeName>
    <alternativeName>
        <fullName evidence="10">Isopentenyl pyrophosphate isomerase</fullName>
    </alternativeName>
</protein>
<dbReference type="PROSITE" id="PS51462">
    <property type="entry name" value="NUDIX"/>
    <property type="match status" value="1"/>
</dbReference>
<feature type="binding site" evidence="10">
    <location>
        <position position="109"/>
    </location>
    <ligand>
        <name>Mn(2+)</name>
        <dbReference type="ChEBI" id="CHEBI:29035"/>
    </ligand>
</feature>
<evidence type="ECO:0000313" key="13">
    <source>
        <dbReference type="EMBL" id="HAF2130308.1"/>
    </source>
</evidence>
<dbReference type="GO" id="GO:0050992">
    <property type="term" value="P:dimethylallyl diphosphate biosynthetic process"/>
    <property type="evidence" value="ECO:0007669"/>
    <property type="project" value="UniProtKB-UniRule"/>
</dbReference>
<dbReference type="EMBL" id="DAAUQX010000059">
    <property type="protein sequence ID" value="HAF2130308.1"/>
    <property type="molecule type" value="Genomic_DNA"/>
</dbReference>
<comment type="caution">
    <text evidence="13">The sequence shown here is derived from an EMBL/GenBank/DDBJ whole genome shotgun (WGS) entry which is preliminary data.</text>
</comment>
<feature type="binding site" evidence="10">
    <location>
        <position position="84"/>
    </location>
    <ligand>
        <name>Mg(2+)</name>
        <dbReference type="ChEBI" id="CHEBI:18420"/>
    </ligand>
</feature>
<dbReference type="Pfam" id="PF00293">
    <property type="entry name" value="NUDIX"/>
    <property type="match status" value="1"/>
</dbReference>
<dbReference type="NCBIfam" id="TIGR02150">
    <property type="entry name" value="IPP_isom_1"/>
    <property type="match status" value="1"/>
</dbReference>
<evidence type="ECO:0000256" key="10">
    <source>
        <dbReference type="HAMAP-Rule" id="MF_00202"/>
    </source>
</evidence>
<dbReference type="EC" id="5.3.3.2" evidence="3 10"/>
<evidence type="ECO:0000256" key="8">
    <source>
        <dbReference type="ARBA" id="ARBA00023229"/>
    </source>
</evidence>
<keyword evidence="8 10" id="KW-0414">Isoprene biosynthesis</keyword>
<proteinExistence type="inferred from homology"/>
<comment type="pathway">
    <text evidence="1 10">Isoprenoid biosynthesis; dimethylallyl diphosphate biosynthesis; dimethylallyl diphosphate from isopentenyl diphosphate: step 1/1.</text>
</comment>
<name>A0A743SRX6_SALER</name>
<gene>
    <name evidence="10" type="primary">idi</name>
    <name evidence="13" type="ORF">G9F27_004585</name>
</gene>
<dbReference type="InterPro" id="IPR056375">
    <property type="entry name" value="Idi_bact"/>
</dbReference>
<feature type="binding site" evidence="10">
    <location>
        <position position="23"/>
    </location>
    <ligand>
        <name>Mn(2+)</name>
        <dbReference type="ChEBI" id="CHEBI:29035"/>
    </ligand>
</feature>
<evidence type="ECO:0000256" key="6">
    <source>
        <dbReference type="ARBA" id="ARBA00022842"/>
    </source>
</evidence>
<comment type="catalytic activity">
    <reaction evidence="10">
        <text>isopentenyl diphosphate = dimethylallyl diphosphate</text>
        <dbReference type="Rhea" id="RHEA:23284"/>
        <dbReference type="ChEBI" id="CHEBI:57623"/>
        <dbReference type="ChEBI" id="CHEBI:128769"/>
        <dbReference type="EC" id="5.3.3.2"/>
    </reaction>
</comment>
<comment type="similarity">
    <text evidence="2 10">Belongs to the IPP isomerase type 1 family.</text>
</comment>
<sequence length="172" mass="19780">MDDVILIDRDDNVTGTMDKILAHKKGMLHRAVSVYITNDNGEILLQQRTAKKYHSGGLWSNTCCTHPLPGEDVMSAAERRLMEEMGMECNLLKLFPLYYNVDVGNGFREHEITHVFYGVCNDIPVLNPEEAASFSYVSPDNIVYEINRNPEKFTEWFKFCFPEIINHFVSLK</sequence>
<dbReference type="PANTHER" id="PTHR10885">
    <property type="entry name" value="ISOPENTENYL-DIPHOSPHATE DELTA-ISOMERASE"/>
    <property type="match status" value="1"/>
</dbReference>
<evidence type="ECO:0000256" key="7">
    <source>
        <dbReference type="ARBA" id="ARBA00023211"/>
    </source>
</evidence>
<dbReference type="PIRSF" id="PIRSF018427">
    <property type="entry name" value="Isopntndiph_ism"/>
    <property type="match status" value="1"/>
</dbReference>
<evidence type="ECO:0000256" key="4">
    <source>
        <dbReference type="ARBA" id="ARBA00022490"/>
    </source>
</evidence>
<keyword evidence="4 10" id="KW-0963">Cytoplasm</keyword>
<comment type="cofactor">
    <cofactor evidence="10">
        <name>Mn(2+)</name>
        <dbReference type="ChEBI" id="CHEBI:29035"/>
    </cofactor>
    <text evidence="10">Binds 1 Mn(2+) ion per subunit.</text>
</comment>
<reference evidence="13" key="2">
    <citation type="submission" date="2020-02" db="EMBL/GenBank/DDBJ databases">
        <authorList>
            <consortium name="NCBI Pathogen Detection Project"/>
        </authorList>
    </citation>
    <scope>NUCLEOTIDE SEQUENCE</scope>
    <source>
        <strain evidence="13">MA.CK_00/00001968</strain>
    </source>
</reference>
<feature type="active site" evidence="10 11">
    <location>
        <position position="64"/>
    </location>
</feature>
<keyword evidence="7 10" id="KW-0464">Manganese</keyword>
<dbReference type="Gene3D" id="3.90.79.10">
    <property type="entry name" value="Nucleoside Triphosphate Pyrophosphohydrolase"/>
    <property type="match status" value="1"/>
</dbReference>
<dbReference type="CDD" id="cd02885">
    <property type="entry name" value="NUDIX_IPP_Isomerase"/>
    <property type="match status" value="1"/>
</dbReference>
<feature type="binding site" evidence="10">
    <location>
        <position position="29"/>
    </location>
    <ligand>
        <name>Mn(2+)</name>
        <dbReference type="ChEBI" id="CHEBI:29035"/>
    </ligand>
</feature>
<dbReference type="InterPro" id="IPR011876">
    <property type="entry name" value="IsopentenylPP_isomerase_typ1"/>
</dbReference>
<comment type="function">
    <text evidence="10">Catalyzes the 1,3-allylic rearrangement of the homoallylic substrate isopentenyl (IPP) to its highly electrophilic allylic isomer, dimethylallyl diphosphate (DMAPP).</text>
</comment>
<dbReference type="InterPro" id="IPR000086">
    <property type="entry name" value="NUDIX_hydrolase_dom"/>
</dbReference>
<dbReference type="GO" id="GO:0046872">
    <property type="term" value="F:metal ion binding"/>
    <property type="evidence" value="ECO:0007669"/>
    <property type="project" value="UniProtKB-KW"/>
</dbReference>
<evidence type="ECO:0000256" key="1">
    <source>
        <dbReference type="ARBA" id="ARBA00004826"/>
    </source>
</evidence>
<keyword evidence="9 10" id="KW-0413">Isomerase</keyword>
<keyword evidence="5 10" id="KW-0479">Metal-binding</keyword>
<evidence type="ECO:0000256" key="2">
    <source>
        <dbReference type="ARBA" id="ARBA00007579"/>
    </source>
</evidence>
<dbReference type="AlphaFoldDB" id="A0A743SRX6"/>
<dbReference type="HAMAP" id="MF_00202">
    <property type="entry name" value="Idi"/>
    <property type="match status" value="1"/>
</dbReference>
<feature type="binding site" evidence="10">
    <location>
        <position position="66"/>
    </location>
    <ligand>
        <name>Mn(2+)</name>
        <dbReference type="ChEBI" id="CHEBI:29035"/>
    </ligand>
</feature>
<dbReference type="SUPFAM" id="SSF55811">
    <property type="entry name" value="Nudix"/>
    <property type="match status" value="1"/>
</dbReference>
<dbReference type="GO" id="GO:0004452">
    <property type="term" value="F:isopentenyl-diphosphate delta-isomerase activity"/>
    <property type="evidence" value="ECO:0007669"/>
    <property type="project" value="UniProtKB-UniRule"/>
</dbReference>
<feature type="active site" evidence="10 11">
    <location>
        <position position="111"/>
    </location>
</feature>
<evidence type="ECO:0000256" key="3">
    <source>
        <dbReference type="ARBA" id="ARBA00012057"/>
    </source>
</evidence>
<reference evidence="13" key="1">
    <citation type="journal article" date="2018" name="Genome Biol.">
        <title>SKESA: strategic k-mer extension for scrupulous assemblies.</title>
        <authorList>
            <person name="Souvorov A."/>
            <person name="Agarwala R."/>
            <person name="Lipman D.J."/>
        </authorList>
    </citation>
    <scope>NUCLEOTIDE SEQUENCE</scope>
    <source>
        <strain evidence="13">MA.CK_00/00001968</strain>
    </source>
</reference>
<feature type="binding site" evidence="10">
    <location>
        <position position="111"/>
    </location>
    <ligand>
        <name>Mn(2+)</name>
        <dbReference type="ChEBI" id="CHEBI:29035"/>
    </ligand>
</feature>
<dbReference type="InterPro" id="IPR015797">
    <property type="entry name" value="NUDIX_hydrolase-like_dom_sf"/>
</dbReference>